<accession>A0AAN8FSW6</accession>
<comment type="caution">
    <text evidence="2">The sequence shown here is derived from an EMBL/GenBank/DDBJ whole genome shotgun (WGS) entry which is preliminary data.</text>
</comment>
<protein>
    <submittedName>
        <fullName evidence="2">Uncharacterized protein</fullName>
    </submittedName>
</protein>
<reference evidence="2 3" key="1">
    <citation type="submission" date="2019-10" db="EMBL/GenBank/DDBJ databases">
        <title>Assembly and Annotation for the nematode Trichostrongylus colubriformis.</title>
        <authorList>
            <person name="Martin J."/>
        </authorList>
    </citation>
    <scope>NUCLEOTIDE SEQUENCE [LARGE SCALE GENOMIC DNA]</scope>
    <source>
        <strain evidence="2">G859</strain>
        <tissue evidence="2">Whole worm</tissue>
    </source>
</reference>
<evidence type="ECO:0000313" key="2">
    <source>
        <dbReference type="EMBL" id="KAK5986076.1"/>
    </source>
</evidence>
<dbReference type="AlphaFoldDB" id="A0AAN8FSW6"/>
<dbReference type="Proteomes" id="UP001331761">
    <property type="component" value="Unassembled WGS sequence"/>
</dbReference>
<gene>
    <name evidence="2" type="ORF">GCK32_007023</name>
</gene>
<dbReference type="EMBL" id="WIXE01001035">
    <property type="protein sequence ID" value="KAK5986076.1"/>
    <property type="molecule type" value="Genomic_DNA"/>
</dbReference>
<feature type="transmembrane region" description="Helical" evidence="1">
    <location>
        <begin position="6"/>
        <end position="28"/>
    </location>
</feature>
<evidence type="ECO:0000256" key="1">
    <source>
        <dbReference type="SAM" id="Phobius"/>
    </source>
</evidence>
<sequence length="55" mass="6079">RHDIYVVGVSILTIGLLMWFAAVAVVVVRTVVKPRDADEQAILQEDTVEEEVGDI</sequence>
<name>A0AAN8FSW6_TRICO</name>
<evidence type="ECO:0000313" key="3">
    <source>
        <dbReference type="Proteomes" id="UP001331761"/>
    </source>
</evidence>
<keyword evidence="3" id="KW-1185">Reference proteome</keyword>
<keyword evidence="1" id="KW-0472">Membrane</keyword>
<keyword evidence="1" id="KW-0812">Transmembrane</keyword>
<feature type="non-terminal residue" evidence="2">
    <location>
        <position position="1"/>
    </location>
</feature>
<keyword evidence="1" id="KW-1133">Transmembrane helix</keyword>
<proteinExistence type="predicted"/>
<organism evidence="2 3">
    <name type="scientific">Trichostrongylus colubriformis</name>
    <name type="common">Black scour worm</name>
    <dbReference type="NCBI Taxonomy" id="6319"/>
    <lineage>
        <taxon>Eukaryota</taxon>
        <taxon>Metazoa</taxon>
        <taxon>Ecdysozoa</taxon>
        <taxon>Nematoda</taxon>
        <taxon>Chromadorea</taxon>
        <taxon>Rhabditida</taxon>
        <taxon>Rhabditina</taxon>
        <taxon>Rhabditomorpha</taxon>
        <taxon>Strongyloidea</taxon>
        <taxon>Trichostrongylidae</taxon>
        <taxon>Trichostrongylus</taxon>
    </lineage>
</organism>